<protein>
    <recommendedName>
        <fullName evidence="7">Cytochrome oxidase assembly protein</fullName>
    </recommendedName>
</protein>
<keyword evidence="3" id="KW-0408">Iron</keyword>
<keyword evidence="4" id="KW-1133">Transmembrane helix</keyword>
<reference evidence="5 6" key="1">
    <citation type="journal article" date="2014" name="BMC Genomics">
        <title>Comparison of environmental and isolate Sulfobacillus genomes reveals diverse carbon, sulfur, nitrogen, and hydrogen metabolisms.</title>
        <authorList>
            <person name="Justice N.B."/>
            <person name="Norman A."/>
            <person name="Brown C.T."/>
            <person name="Singh A."/>
            <person name="Thomas B.C."/>
            <person name="Banfield J.F."/>
        </authorList>
    </citation>
    <scope>NUCLEOTIDE SEQUENCE [LARGE SCALE GENOMIC DNA]</scope>
    <source>
        <strain evidence="5">AMDSBA1</strain>
    </source>
</reference>
<dbReference type="EMBL" id="PXYT01000006">
    <property type="protein sequence ID" value="PSR30842.1"/>
    <property type="molecule type" value="Genomic_DNA"/>
</dbReference>
<organism evidence="5 6">
    <name type="scientific">Sulfobacillus benefaciens</name>
    <dbReference type="NCBI Taxonomy" id="453960"/>
    <lineage>
        <taxon>Bacteria</taxon>
        <taxon>Bacillati</taxon>
        <taxon>Bacillota</taxon>
        <taxon>Clostridia</taxon>
        <taxon>Eubacteriales</taxon>
        <taxon>Clostridiales Family XVII. Incertae Sedis</taxon>
        <taxon>Sulfobacillus</taxon>
    </lineage>
</organism>
<feature type="transmembrane region" description="Helical" evidence="4">
    <location>
        <begin position="79"/>
        <end position="99"/>
    </location>
</feature>
<gene>
    <name evidence="5" type="ORF">C7B43_04080</name>
</gene>
<evidence type="ECO:0008006" key="7">
    <source>
        <dbReference type="Google" id="ProtNLM"/>
    </source>
</evidence>
<dbReference type="PANTHER" id="PTHR35457:SF1">
    <property type="entry name" value="HEME A SYNTHASE"/>
    <property type="match status" value="1"/>
</dbReference>
<dbReference type="GO" id="GO:0046872">
    <property type="term" value="F:metal ion binding"/>
    <property type="evidence" value="ECO:0007669"/>
    <property type="project" value="UniProtKB-KW"/>
</dbReference>
<evidence type="ECO:0000313" key="5">
    <source>
        <dbReference type="EMBL" id="PSR30842.1"/>
    </source>
</evidence>
<feature type="transmembrane region" description="Helical" evidence="4">
    <location>
        <begin position="205"/>
        <end position="222"/>
    </location>
</feature>
<evidence type="ECO:0000256" key="1">
    <source>
        <dbReference type="ARBA" id="ARBA00022723"/>
    </source>
</evidence>
<comment type="caution">
    <text evidence="5">The sequence shown here is derived from an EMBL/GenBank/DDBJ whole genome shotgun (WGS) entry which is preliminary data.</text>
</comment>
<feature type="transmembrane region" description="Helical" evidence="4">
    <location>
        <begin position="46"/>
        <end position="67"/>
    </location>
</feature>
<dbReference type="InterPro" id="IPR050450">
    <property type="entry name" value="COX15/CtaA_HemeA_synthase"/>
</dbReference>
<accession>A0A2T2X8L7</accession>
<sequence>MGIVAVNAMGFIDHDTRSGMGCGANWPLCNGSVIPSFSNEAVIIEYVHRLLTLVFVSALVMFLFGAFKKHRQFGALKRLTWVLITLLLIETVICTAGVLWNVPAPIMACLAPIGLAAQGILWVMIRTPLTDPSSNARADANISARIMNLIGILSLAYLYTGAWESYISPAHPSLVAVYLVSGILLALAVLFWIGSRARTGKGRGYGLWPLVAAPFVSSFESRTVAGDLAIYIWLSWCTAVVIYYLLDPRVQEGTIEFRHRRPVPSKSPQ</sequence>
<keyword evidence="4" id="KW-0472">Membrane</keyword>
<evidence type="ECO:0000256" key="3">
    <source>
        <dbReference type="ARBA" id="ARBA00023004"/>
    </source>
</evidence>
<evidence type="ECO:0000256" key="2">
    <source>
        <dbReference type="ARBA" id="ARBA00023002"/>
    </source>
</evidence>
<dbReference type="AlphaFoldDB" id="A0A2T2X8L7"/>
<evidence type="ECO:0000256" key="4">
    <source>
        <dbReference type="SAM" id="Phobius"/>
    </source>
</evidence>
<feature type="transmembrane region" description="Helical" evidence="4">
    <location>
        <begin position="175"/>
        <end position="193"/>
    </location>
</feature>
<dbReference type="PANTHER" id="PTHR35457">
    <property type="entry name" value="HEME A SYNTHASE"/>
    <property type="match status" value="1"/>
</dbReference>
<dbReference type="GO" id="GO:0016491">
    <property type="term" value="F:oxidoreductase activity"/>
    <property type="evidence" value="ECO:0007669"/>
    <property type="project" value="UniProtKB-KW"/>
</dbReference>
<name>A0A2T2X8L7_9FIRM</name>
<keyword evidence="2" id="KW-0560">Oxidoreductase</keyword>
<feature type="transmembrane region" description="Helical" evidence="4">
    <location>
        <begin position="228"/>
        <end position="246"/>
    </location>
</feature>
<keyword evidence="1" id="KW-0479">Metal-binding</keyword>
<dbReference type="Proteomes" id="UP000242699">
    <property type="component" value="Unassembled WGS sequence"/>
</dbReference>
<feature type="transmembrane region" description="Helical" evidence="4">
    <location>
        <begin position="105"/>
        <end position="125"/>
    </location>
</feature>
<proteinExistence type="predicted"/>
<evidence type="ECO:0000313" key="6">
    <source>
        <dbReference type="Proteomes" id="UP000242699"/>
    </source>
</evidence>
<keyword evidence="4" id="KW-0812">Transmembrane</keyword>
<feature type="transmembrane region" description="Helical" evidence="4">
    <location>
        <begin position="146"/>
        <end position="163"/>
    </location>
</feature>